<protein>
    <submittedName>
        <fullName evidence="1">Uncharacterized protein</fullName>
    </submittedName>
</protein>
<comment type="caution">
    <text evidence="1">The sequence shown here is derived from an EMBL/GenBank/DDBJ whole genome shotgun (WGS) entry which is preliminary data.</text>
</comment>
<name>A0AAN7UFH8_9PEZI</name>
<dbReference type="Proteomes" id="UP001305414">
    <property type="component" value="Unassembled WGS sequence"/>
</dbReference>
<evidence type="ECO:0000313" key="1">
    <source>
        <dbReference type="EMBL" id="KAK5627333.1"/>
    </source>
</evidence>
<reference evidence="1 2" key="1">
    <citation type="submission" date="2023-10" db="EMBL/GenBank/DDBJ databases">
        <title>Draft genome sequence of Xylaria bambusicola isolate GMP-LS, the root and basal stem rot pathogen of sugarcane in Indonesia.</title>
        <authorList>
            <person name="Selvaraj P."/>
            <person name="Muralishankar V."/>
            <person name="Muruganantham S."/>
            <person name="Sp S."/>
            <person name="Haryani S."/>
            <person name="Lau K.J.X."/>
            <person name="Naqvi N.I."/>
        </authorList>
    </citation>
    <scope>NUCLEOTIDE SEQUENCE [LARGE SCALE GENOMIC DNA]</scope>
    <source>
        <strain evidence="1">GMP-LS</strain>
    </source>
</reference>
<evidence type="ECO:0000313" key="2">
    <source>
        <dbReference type="Proteomes" id="UP001305414"/>
    </source>
</evidence>
<gene>
    <name evidence="1" type="ORF">RRF57_003048</name>
</gene>
<dbReference type="AlphaFoldDB" id="A0AAN7UFH8"/>
<sequence length="105" mass="12262">MESRVQNVHSALREDLISTALCTERDGLQWDPEMIYTKLGFLEHFRRCKQAQLLWESSENGQKLPHELPEVARTHGYFGATEAIPEIGERKTRRNLPKYADERHV</sequence>
<dbReference type="EMBL" id="JAWHQM010000005">
    <property type="protein sequence ID" value="KAK5627333.1"/>
    <property type="molecule type" value="Genomic_DNA"/>
</dbReference>
<keyword evidence="2" id="KW-1185">Reference proteome</keyword>
<proteinExistence type="predicted"/>
<accession>A0AAN7UFH8</accession>
<organism evidence="1 2">
    <name type="scientific">Xylaria bambusicola</name>
    <dbReference type="NCBI Taxonomy" id="326684"/>
    <lineage>
        <taxon>Eukaryota</taxon>
        <taxon>Fungi</taxon>
        <taxon>Dikarya</taxon>
        <taxon>Ascomycota</taxon>
        <taxon>Pezizomycotina</taxon>
        <taxon>Sordariomycetes</taxon>
        <taxon>Xylariomycetidae</taxon>
        <taxon>Xylariales</taxon>
        <taxon>Xylariaceae</taxon>
        <taxon>Xylaria</taxon>
    </lineage>
</organism>